<evidence type="ECO:0000313" key="2">
    <source>
        <dbReference type="EMBL" id="KAK2162598.1"/>
    </source>
</evidence>
<accession>A0AAD9K1W7</accession>
<dbReference type="Pfam" id="PF13598">
    <property type="entry name" value="DUF4139"/>
    <property type="match status" value="1"/>
</dbReference>
<dbReference type="InterPro" id="IPR002859">
    <property type="entry name" value="PKD/REJ-like"/>
</dbReference>
<dbReference type="Proteomes" id="UP001208570">
    <property type="component" value="Unassembled WGS sequence"/>
</dbReference>
<dbReference type="Gene3D" id="2.60.40.10">
    <property type="entry name" value="Immunoglobulins"/>
    <property type="match status" value="1"/>
</dbReference>
<evidence type="ECO:0000259" key="1">
    <source>
        <dbReference type="PROSITE" id="PS50093"/>
    </source>
</evidence>
<dbReference type="Pfam" id="PF02010">
    <property type="entry name" value="REJ"/>
    <property type="match status" value="1"/>
</dbReference>
<dbReference type="InterPro" id="IPR037291">
    <property type="entry name" value="DUF4139"/>
</dbReference>
<comment type="caution">
    <text evidence="2">The sequence shown here is derived from an EMBL/GenBank/DDBJ whole genome shotgun (WGS) entry which is preliminary data.</text>
</comment>
<dbReference type="SUPFAM" id="SSF49299">
    <property type="entry name" value="PKD domain"/>
    <property type="match status" value="1"/>
</dbReference>
<keyword evidence="3" id="KW-1185">Reference proteome</keyword>
<dbReference type="Pfam" id="PF00801">
    <property type="entry name" value="PKD"/>
    <property type="match status" value="2"/>
</dbReference>
<organism evidence="2 3">
    <name type="scientific">Paralvinella palmiformis</name>
    <dbReference type="NCBI Taxonomy" id="53620"/>
    <lineage>
        <taxon>Eukaryota</taxon>
        <taxon>Metazoa</taxon>
        <taxon>Spiralia</taxon>
        <taxon>Lophotrochozoa</taxon>
        <taxon>Annelida</taxon>
        <taxon>Polychaeta</taxon>
        <taxon>Sedentaria</taxon>
        <taxon>Canalipalpata</taxon>
        <taxon>Terebellida</taxon>
        <taxon>Terebelliformia</taxon>
        <taxon>Alvinellidae</taxon>
        <taxon>Paralvinella</taxon>
    </lineage>
</organism>
<proteinExistence type="predicted"/>
<dbReference type="CDD" id="cd00146">
    <property type="entry name" value="PKD"/>
    <property type="match status" value="1"/>
</dbReference>
<dbReference type="SMART" id="SM00089">
    <property type="entry name" value="PKD"/>
    <property type="match status" value="2"/>
</dbReference>
<dbReference type="EMBL" id="JAODUP010000095">
    <property type="protein sequence ID" value="KAK2162598.1"/>
    <property type="molecule type" value="Genomic_DNA"/>
</dbReference>
<dbReference type="PROSITE" id="PS50093">
    <property type="entry name" value="PKD"/>
    <property type="match status" value="1"/>
</dbReference>
<protein>
    <recommendedName>
        <fullName evidence="1">PKD domain-containing protein</fullName>
    </recommendedName>
</protein>
<dbReference type="InterPro" id="IPR013783">
    <property type="entry name" value="Ig-like_fold"/>
</dbReference>
<dbReference type="InterPro" id="IPR011935">
    <property type="entry name" value="CHP02231"/>
</dbReference>
<dbReference type="InterPro" id="IPR000601">
    <property type="entry name" value="PKD_dom"/>
</dbReference>
<dbReference type="InterPro" id="IPR022409">
    <property type="entry name" value="PKD/Chitinase_dom"/>
</dbReference>
<reference evidence="2" key="1">
    <citation type="journal article" date="2023" name="Mol. Biol. Evol.">
        <title>Third-Generation Sequencing Reveals the Adaptive Role of the Epigenome in Three Deep-Sea Polychaetes.</title>
        <authorList>
            <person name="Perez M."/>
            <person name="Aroh O."/>
            <person name="Sun Y."/>
            <person name="Lan Y."/>
            <person name="Juniper S.K."/>
            <person name="Young C.R."/>
            <person name="Angers B."/>
            <person name="Qian P.Y."/>
        </authorList>
    </citation>
    <scope>NUCLEOTIDE SEQUENCE</scope>
    <source>
        <strain evidence="2">P08H-3</strain>
    </source>
</reference>
<dbReference type="PANTHER" id="PTHR31005:SF8">
    <property type="entry name" value="DUF4139 DOMAIN-CONTAINING PROTEIN"/>
    <property type="match status" value="1"/>
</dbReference>
<gene>
    <name evidence="2" type="ORF">LSH36_95g01006</name>
</gene>
<dbReference type="InterPro" id="IPR035986">
    <property type="entry name" value="PKD_dom_sf"/>
</dbReference>
<dbReference type="PANTHER" id="PTHR31005">
    <property type="entry name" value="DUF4139 DOMAIN-CONTAINING PROTEIN"/>
    <property type="match status" value="1"/>
</dbReference>
<feature type="domain" description="PKD" evidence="1">
    <location>
        <begin position="419"/>
        <end position="479"/>
    </location>
</feature>
<name>A0AAD9K1W7_9ANNE</name>
<evidence type="ECO:0000313" key="3">
    <source>
        <dbReference type="Proteomes" id="UP001208570"/>
    </source>
</evidence>
<sequence>MTDIGYKTGINYLQSELKAASPNEEFVCSLGVDPTIKIEYKPLVKYREQSGLISKTTMITYKQVIEVKNTHRDTITIQVVDQLPRSTEEKIKRITILFPSVITVYRFPASIFHVIDSREIAVTGLEVSTEYRLPLVIFNLTARSGSSVIIFVDYGDNKTIEEGWISSFLTEYSRIYNYGVSASKYLLACWAFNSLSYVYSDLKICYDVDPLYGDIELINTDLSVSSMISLNPSFTSGQLIELTAEFHDGSNLTKNYASFSDIPNRLNYTYSDVGAFPVNITICTCNDCHRFSFINLVGIPIKGLNLTGNSSIPLGENATFVTKLGNSSQTTCNFTFSGSERNSIQVYKLFTGDGITVQHVFNTTGPHTVSVSCENMFGHAKGDLEIQVIDRAIPDLTIECVDSIEVDANLSINVNVSDGTHLEYKFDFGDGTNPIFISFYDSTSVSRSHVYRDSGHYVITVSARNSLSQQSNTTSVVVQYPFVYKHMSLFVTDDVYNLASRTVGISEDHAGKSKITLHIITPNVPTPTKGYMNITFTNNSEPIHYDIGTYPFTVQSPPYNTTGTYMITAIVYNLVSTISYNITFEVEQYPGDIIFTLPDQPVVFTNPVEFFLINVTGCSHCRISISIDPGDTREFIFWNQLGPHLFNFSGYLYDTPGRHEVQVQVYSNFYNMEKSSVVTILGSLPNMTLTTNSPQIFSSDGALITFRLNIEAQDRISLPCMLLVDFADSSTPLEMERSLIDDITWDYRYYQTSYFRVKINVSTILGYQYYESIINIQIPLSKVSISATLPGQTDERTRYVVATTVQLMAVHNLGTGANYTWIITKAESGTLYHHQVTTDKRILLRMGEYGYYRVEVIANNGLGTTRSGSTHLDIVADGSIAKFEFPPTVVIGQIINFEFDLSLKYNRPPYSFENICIKIRLGNDFFWISCVETFCLDLADEEYTPSRHQVLLKAGSGKYSIRHHFAETGIIPIYAEVIDKDRRFFSRTDGRINVTQYCFPPGVKVKPSSANIYGFRSRVISITTLNFIFNINCVATGFVYAKFAIFRYLNYTERQLGEDITNRISTIQKADGLYIEPRQLNISHYLVQFTLGMGTVENGSLRLATTKQLHLEVLRTDFSVSFRSGKYRQVRSPAVVDLVAGVINPDNPEDVDGFVFTWFCYRYEIESEWAAENVKLPTEAERIEIPLNRSIRDDDLGGCFNTGAGMLIVSNRYQNTLTLNTGLMPTNRSYVIEVIVTKDGRSASTKTRLDVRNIDFLYVNIRKKIIDDIYLLANCTSCSGVDLTIFTWRVRRLEQDDNDEIIFCRSESLPSRTRREADDGMKPATQLRGFVVS</sequence>